<dbReference type="Proteomes" id="UP001221597">
    <property type="component" value="Chromosome"/>
</dbReference>
<dbReference type="SUPFAM" id="SSF110738">
    <property type="entry name" value="Glycerate kinase I"/>
    <property type="match status" value="1"/>
</dbReference>
<dbReference type="InterPro" id="IPR036129">
    <property type="entry name" value="Glycerate_kinase_sf"/>
</dbReference>
<dbReference type="NCBIfam" id="TIGR00045">
    <property type="entry name" value="glycerate kinase"/>
    <property type="match status" value="1"/>
</dbReference>
<proteinExistence type="inferred from homology"/>
<protein>
    <submittedName>
        <fullName evidence="5">Glycerate kinase</fullName>
        <ecNumber evidence="5">2.7.1.31</ecNumber>
    </submittedName>
</protein>
<evidence type="ECO:0000313" key="5">
    <source>
        <dbReference type="EMBL" id="WFT74215.1"/>
    </source>
</evidence>
<dbReference type="Pfam" id="PF02595">
    <property type="entry name" value="Gly_kinase"/>
    <property type="match status" value="1"/>
</dbReference>
<dbReference type="PANTHER" id="PTHR21599">
    <property type="entry name" value="GLYCERATE KINASE"/>
    <property type="match status" value="1"/>
</dbReference>
<reference evidence="5 6" key="1">
    <citation type="submission" date="2023-04" db="EMBL/GenBank/DDBJ databases">
        <title>Genome sequence of Halobacillus naozhouensis KACC 21980.</title>
        <authorList>
            <person name="Kim S."/>
            <person name="Heo J."/>
            <person name="Kwon S.-W."/>
        </authorList>
    </citation>
    <scope>NUCLEOTIDE SEQUENCE [LARGE SCALE GENOMIC DNA]</scope>
    <source>
        <strain evidence="5 6">KCTC 13234</strain>
    </source>
</reference>
<dbReference type="GO" id="GO:0008887">
    <property type="term" value="F:glycerate kinase activity"/>
    <property type="evidence" value="ECO:0007669"/>
    <property type="project" value="UniProtKB-EC"/>
</dbReference>
<dbReference type="EMBL" id="CP121671">
    <property type="protein sequence ID" value="WFT74215.1"/>
    <property type="molecule type" value="Genomic_DNA"/>
</dbReference>
<dbReference type="InterPro" id="IPR018193">
    <property type="entry name" value="Glyc_kinase_flavodox-like_fold"/>
</dbReference>
<dbReference type="InterPro" id="IPR004381">
    <property type="entry name" value="Glycerate_kinase"/>
</dbReference>
<evidence type="ECO:0000256" key="4">
    <source>
        <dbReference type="PIRNR" id="PIRNR006078"/>
    </source>
</evidence>
<dbReference type="PANTHER" id="PTHR21599:SF0">
    <property type="entry name" value="GLYCERATE KINASE"/>
    <property type="match status" value="1"/>
</dbReference>
<sequence length="385" mass="41037">MDVLIAPDSFKGSMSSMEAANRIASGLKEVDSSIHVTKVPMADGGEGTIEAICEVLEGEIIEKCVKDPLDRPVKAAFGWVEKQKLAVIETAAASGLPLLKKEELDPYRASTYGTGELMKEALDMGAEKIIIGLGGSATVDGGTGCLQALGVEFYDASSNKLRASGGTLNQIASLNSDHFDERLRSVEIVVASDVTNTLLGDEGAVTIFGPQKGVMADELAFFEAGMENFARHVAEHTGHDYKFAEGSGAAGGFGFGLQSFFHPTFESGFALIARLSNLEEKIQSADLVITGEGKFDSQSFYGKVPVEVARVAKKHHVPAISFAGAIEEDRVKAEEFGLSLIYPIVDKPMTLEAALTNGSILLQRASTRLFESIEFAKGWKGDTES</sequence>
<evidence type="ECO:0000256" key="3">
    <source>
        <dbReference type="ARBA" id="ARBA00022777"/>
    </source>
</evidence>
<keyword evidence="2 4" id="KW-0808">Transferase</keyword>
<keyword evidence="6" id="KW-1185">Reference proteome</keyword>
<evidence type="ECO:0000256" key="1">
    <source>
        <dbReference type="ARBA" id="ARBA00006284"/>
    </source>
</evidence>
<keyword evidence="3 4" id="KW-0418">Kinase</keyword>
<dbReference type="PIRSF" id="PIRSF006078">
    <property type="entry name" value="GlxK"/>
    <property type="match status" value="1"/>
</dbReference>
<dbReference type="RefSeq" id="WP_283076215.1">
    <property type="nucleotide sequence ID" value="NZ_CP121671.1"/>
</dbReference>
<accession>A0ABY8IW25</accession>
<evidence type="ECO:0000313" key="6">
    <source>
        <dbReference type="Proteomes" id="UP001221597"/>
    </source>
</evidence>
<dbReference type="Gene3D" id="3.40.50.10350">
    <property type="entry name" value="Glycerate kinase, domain 1"/>
    <property type="match status" value="1"/>
</dbReference>
<gene>
    <name evidence="5" type="ORF">P9989_17900</name>
</gene>
<dbReference type="InterPro" id="IPR018197">
    <property type="entry name" value="Glycerate_kinase_RE-like"/>
</dbReference>
<comment type="similarity">
    <text evidence="1 4">Belongs to the glycerate kinase type-1 family.</text>
</comment>
<evidence type="ECO:0000256" key="2">
    <source>
        <dbReference type="ARBA" id="ARBA00022679"/>
    </source>
</evidence>
<dbReference type="Gene3D" id="3.90.1510.10">
    <property type="entry name" value="Glycerate kinase, domain 2"/>
    <property type="match status" value="1"/>
</dbReference>
<organism evidence="5 6">
    <name type="scientific">Halobacillus naozhouensis</name>
    <dbReference type="NCBI Taxonomy" id="554880"/>
    <lineage>
        <taxon>Bacteria</taxon>
        <taxon>Bacillati</taxon>
        <taxon>Bacillota</taxon>
        <taxon>Bacilli</taxon>
        <taxon>Bacillales</taxon>
        <taxon>Bacillaceae</taxon>
        <taxon>Halobacillus</taxon>
    </lineage>
</organism>
<dbReference type="EC" id="2.7.1.31" evidence="5"/>
<name>A0ABY8IW25_9BACI</name>